<comment type="caution">
    <text evidence="1">The sequence shown here is derived from an EMBL/GenBank/DDBJ whole genome shotgun (WGS) entry which is preliminary data.</text>
</comment>
<organism evidence="1 2">
    <name type="scientific">Ancylostoma ceylanicum</name>
    <dbReference type="NCBI Taxonomy" id="53326"/>
    <lineage>
        <taxon>Eukaryota</taxon>
        <taxon>Metazoa</taxon>
        <taxon>Ecdysozoa</taxon>
        <taxon>Nematoda</taxon>
        <taxon>Chromadorea</taxon>
        <taxon>Rhabditida</taxon>
        <taxon>Rhabditina</taxon>
        <taxon>Rhabditomorpha</taxon>
        <taxon>Strongyloidea</taxon>
        <taxon>Ancylostomatidae</taxon>
        <taxon>Ancylostomatinae</taxon>
        <taxon>Ancylostoma</taxon>
    </lineage>
</organism>
<dbReference type="SUPFAM" id="SSF56219">
    <property type="entry name" value="DNase I-like"/>
    <property type="match status" value="1"/>
</dbReference>
<evidence type="ECO:0000313" key="2">
    <source>
        <dbReference type="Proteomes" id="UP000024635"/>
    </source>
</evidence>
<keyword evidence="2" id="KW-1185">Reference proteome</keyword>
<protein>
    <recommendedName>
        <fullName evidence="3">Endonuclease/exonuclease/phosphatase domain-containing protein</fullName>
    </recommendedName>
</protein>
<dbReference type="Proteomes" id="UP000024635">
    <property type="component" value="Unassembled WGS sequence"/>
</dbReference>
<proteinExistence type="predicted"/>
<dbReference type="EMBL" id="JARK01000342">
    <property type="protein sequence ID" value="EYC38102.1"/>
    <property type="molecule type" value="Genomic_DNA"/>
</dbReference>
<sequence length="117" mass="13709">MKKDHRRWTWESPNGTTHTEIDHILTNRRWCLLDVSVVPSFCCGSDHRLLRAKIRFSCTIEKNVCHRGGGKRVAVYDGAVLEKALSEYGNRFASNYRFIHFIDFFPLLLRDWRGHAC</sequence>
<evidence type="ECO:0000313" key="1">
    <source>
        <dbReference type="EMBL" id="EYC38102.1"/>
    </source>
</evidence>
<gene>
    <name evidence="1" type="primary">Acey_s0742.g1984</name>
    <name evidence="1" type="ORF">Y032_0742g1984</name>
</gene>
<reference evidence="2" key="1">
    <citation type="journal article" date="2015" name="Nat. Genet.">
        <title>The genome and transcriptome of the zoonotic hookworm Ancylostoma ceylanicum identify infection-specific gene families.</title>
        <authorList>
            <person name="Schwarz E.M."/>
            <person name="Hu Y."/>
            <person name="Antoshechkin I."/>
            <person name="Miller M.M."/>
            <person name="Sternberg P.W."/>
            <person name="Aroian R.V."/>
        </authorList>
    </citation>
    <scope>NUCLEOTIDE SEQUENCE</scope>
    <source>
        <strain evidence="2">HY135</strain>
    </source>
</reference>
<name>A0A016WFQ9_9BILA</name>
<dbReference type="OrthoDB" id="5861804at2759"/>
<dbReference type="AlphaFoldDB" id="A0A016WFQ9"/>
<dbReference type="InterPro" id="IPR036691">
    <property type="entry name" value="Endo/exonu/phosph_ase_sf"/>
</dbReference>
<evidence type="ECO:0008006" key="3">
    <source>
        <dbReference type="Google" id="ProtNLM"/>
    </source>
</evidence>
<dbReference type="Gene3D" id="3.60.10.10">
    <property type="entry name" value="Endonuclease/exonuclease/phosphatase"/>
    <property type="match status" value="1"/>
</dbReference>
<accession>A0A016WFQ9</accession>